<accession>A0ABR7Z5H4</accession>
<comment type="subunit">
    <text evidence="7">Homodimer.</text>
</comment>
<feature type="binding site" evidence="7">
    <location>
        <position position="19"/>
    </location>
    <ligand>
        <name>Mg(2+)</name>
        <dbReference type="ChEBI" id="CHEBI:18420"/>
    </ligand>
</feature>
<feature type="binding site" evidence="7">
    <location>
        <position position="46"/>
    </location>
    <ligand>
        <name>Mg(2+)</name>
        <dbReference type="ChEBI" id="CHEBI:18420"/>
    </ligand>
</feature>
<dbReference type="EMBL" id="JAAOCA010000024">
    <property type="protein sequence ID" value="MBD1600702.1"/>
    <property type="molecule type" value="Genomic_DNA"/>
</dbReference>
<feature type="binding site" description="in other chain" evidence="7">
    <location>
        <position position="130"/>
    </location>
    <ligand>
        <name>IMP</name>
        <dbReference type="ChEBI" id="CHEBI:58053"/>
        <note>ligand shared between dimeric partners</note>
    </ligand>
</feature>
<dbReference type="Gene3D" id="3.40.440.10">
    <property type="entry name" value="Adenylosuccinate Synthetase, subunit A, domain 1"/>
    <property type="match status" value="1"/>
</dbReference>
<comment type="cofactor">
    <cofactor evidence="7">
        <name>Mg(2+)</name>
        <dbReference type="ChEBI" id="CHEBI:18420"/>
    </cofactor>
    <text evidence="7">Binds 1 Mg(2+) ion per subunit.</text>
</comment>
<protein>
    <recommendedName>
        <fullName evidence="7">Adenylosuccinate synthetase</fullName>
        <shortName evidence="7">AMPSase</shortName>
        <shortName evidence="7">AdSS</shortName>
        <ecNumber evidence="7">6.3.4.4</ecNumber>
    </recommendedName>
    <alternativeName>
        <fullName evidence="7">IMP--aspartate ligase</fullName>
    </alternativeName>
</protein>
<proteinExistence type="inferred from homology"/>
<keyword evidence="2 7" id="KW-0479">Metal-binding</keyword>
<dbReference type="EC" id="6.3.4.4" evidence="7"/>
<keyword evidence="9" id="KW-1185">Reference proteome</keyword>
<dbReference type="RefSeq" id="WP_190423228.1">
    <property type="nucleotide sequence ID" value="NZ_JAAOCA010000024.1"/>
</dbReference>
<evidence type="ECO:0000256" key="6">
    <source>
        <dbReference type="ARBA" id="ARBA00023134"/>
    </source>
</evidence>
<feature type="binding site" evidence="7">
    <location>
        <begin position="18"/>
        <end position="24"/>
    </location>
    <ligand>
        <name>GTP</name>
        <dbReference type="ChEBI" id="CHEBI:37565"/>
    </ligand>
</feature>
<dbReference type="InterPro" id="IPR001114">
    <property type="entry name" value="Adenylosuccinate_synthetase"/>
</dbReference>
<feature type="binding site" evidence="7">
    <location>
        <position position="343"/>
    </location>
    <ligand>
        <name>GTP</name>
        <dbReference type="ChEBI" id="CHEBI:37565"/>
    </ligand>
</feature>
<feature type="binding site" evidence="7">
    <location>
        <begin position="337"/>
        <end position="343"/>
    </location>
    <ligand>
        <name>substrate</name>
    </ligand>
</feature>
<dbReference type="Proteomes" id="UP000805841">
    <property type="component" value="Unassembled WGS sequence"/>
</dbReference>
<feature type="binding site" description="in other chain" evidence="7">
    <location>
        <begin position="19"/>
        <end position="22"/>
    </location>
    <ligand>
        <name>IMP</name>
        <dbReference type="ChEBI" id="CHEBI:58053"/>
        <note>ligand shared between dimeric partners</note>
    </ligand>
</feature>
<keyword evidence="1 7" id="KW-0436">Ligase</keyword>
<organism evidence="8 9">
    <name type="scientific">Pseudomonas typographi</name>
    <dbReference type="NCBI Taxonomy" id="2715964"/>
    <lineage>
        <taxon>Bacteria</taxon>
        <taxon>Pseudomonadati</taxon>
        <taxon>Pseudomonadota</taxon>
        <taxon>Gammaproteobacteria</taxon>
        <taxon>Pseudomonadales</taxon>
        <taxon>Pseudomonadaceae</taxon>
        <taxon>Pseudomonas</taxon>
    </lineage>
</organism>
<comment type="subcellular location">
    <subcellularLocation>
        <location evidence="7">Cytoplasm</location>
    </subcellularLocation>
</comment>
<comment type="function">
    <text evidence="7">Plays an important role in the de novo pathway of purine nucleotide biosynthesis. Catalyzes the first committed step in the biosynthesis of AMP from IMP.</text>
</comment>
<feature type="active site" description="Proton donor" evidence="7">
    <location>
        <position position="47"/>
    </location>
</feature>
<keyword evidence="5 7" id="KW-0460">Magnesium</keyword>
<comment type="similarity">
    <text evidence="7">Belongs to the adenylosuccinate synthetase family.</text>
</comment>
<evidence type="ECO:0000256" key="7">
    <source>
        <dbReference type="HAMAP-Rule" id="MF_00011"/>
    </source>
</evidence>
<feature type="binding site" description="in other chain" evidence="7">
    <location>
        <begin position="44"/>
        <end position="47"/>
    </location>
    <ligand>
        <name>IMP</name>
        <dbReference type="ChEBI" id="CHEBI:58053"/>
        <note>ligand shared between dimeric partners</note>
    </ligand>
</feature>
<evidence type="ECO:0000256" key="4">
    <source>
        <dbReference type="ARBA" id="ARBA00022755"/>
    </source>
</evidence>
<reference evidence="8 9" key="1">
    <citation type="journal article" date="2020" name="Insects">
        <title>Bacteria Belonging to Pseudomonas typographi sp. nov. from the Bark Beetle Ips typographus Have Genomic Potential to Aid in the Host Ecology.</title>
        <authorList>
            <person name="Peral-Aranega E."/>
            <person name="Saati-Santamaria Z."/>
            <person name="Kolarik M."/>
            <person name="Rivas R."/>
            <person name="Garcia-Fraile P."/>
        </authorList>
    </citation>
    <scope>NUCLEOTIDE SEQUENCE [LARGE SCALE GENOMIC DNA]</scope>
    <source>
        <strain evidence="8 9">CA3A</strain>
    </source>
</reference>
<evidence type="ECO:0000313" key="8">
    <source>
        <dbReference type="EMBL" id="MBD1600702.1"/>
    </source>
</evidence>
<keyword evidence="4 7" id="KW-0658">Purine biosynthesis</keyword>
<feature type="binding site" description="in other chain" evidence="7">
    <location>
        <position position="341"/>
    </location>
    <ligand>
        <name>IMP</name>
        <dbReference type="ChEBI" id="CHEBI:58053"/>
        <note>ligand shared between dimeric partners</note>
    </ligand>
</feature>
<feature type="binding site" evidence="7">
    <location>
        <begin position="46"/>
        <end position="48"/>
    </location>
    <ligand>
        <name>GTP</name>
        <dbReference type="ChEBI" id="CHEBI:37565"/>
    </ligand>
</feature>
<feature type="active site" description="Proton acceptor" evidence="7">
    <location>
        <position position="19"/>
    </location>
</feature>
<feature type="binding site" description="in other chain" evidence="7">
    <location>
        <position position="242"/>
    </location>
    <ligand>
        <name>IMP</name>
        <dbReference type="ChEBI" id="CHEBI:58053"/>
        <note>ligand shared between dimeric partners</note>
    </ligand>
</feature>
<gene>
    <name evidence="7" type="primary">purA</name>
    <name evidence="8" type="ORF">HAQ05_18615</name>
</gene>
<dbReference type="SMART" id="SM00788">
    <property type="entry name" value="Adenylsucc_synt"/>
    <property type="match status" value="1"/>
</dbReference>
<evidence type="ECO:0000256" key="1">
    <source>
        <dbReference type="ARBA" id="ARBA00022598"/>
    </source>
</evidence>
<dbReference type="InterPro" id="IPR027417">
    <property type="entry name" value="P-loop_NTPase"/>
</dbReference>
<dbReference type="InterPro" id="IPR042111">
    <property type="entry name" value="Adenylosuccinate_synth_dom3"/>
</dbReference>
<dbReference type="SUPFAM" id="SSF52540">
    <property type="entry name" value="P-loop containing nucleoside triphosphate hydrolases"/>
    <property type="match status" value="1"/>
</dbReference>
<name>A0ABR7Z5H4_9PSED</name>
<evidence type="ECO:0000256" key="5">
    <source>
        <dbReference type="ARBA" id="ARBA00022842"/>
    </source>
</evidence>
<feature type="binding site" evidence="7">
    <location>
        <begin position="443"/>
        <end position="445"/>
    </location>
    <ligand>
        <name>GTP</name>
        <dbReference type="ChEBI" id="CHEBI:37565"/>
    </ligand>
</feature>
<sequence>MNKPSAGFADVLVGLQYGDEGKAKIVDLLAHDYDIIARFNGGANAGHTVITPHGEAKLKQIPSAVFHANKVLYIGSGCVVNMVKLAAEIKTLADLGISLKQRLFISHRCSVVQPHHIALDLEYGSVIGTTGNGIGPCYADHSIRMKGHDRSGIQLKDLCSDPSTAFTIVQKNLSKEIQPPLSASQISSALAEIEAAWELVAEYVVEDDLFLTKRVSSGARVLFEGAQSVLLDTTFGEQPYVTSSRTGPSYAYTGGDLSCRFHRKSIGIVKAIMSRVGAGSFPSEFGGSASAEYCNTAASRWIGREEESRLDYLALLRSASPLDIGKGIRIQAGEYGTGSGRPRRIGALDLVNLKETVAFHGIDEVFINRCDSLSLFKLTRNGKIPTVVEYGKSHPDVEVKTMEFEGFDLAELDTAQGKAIPPQLEQLIDFIERYVDCDVVGVGVGPKRSDNISRTAKGRK</sequence>
<dbReference type="PANTHER" id="PTHR11846:SF0">
    <property type="entry name" value="ADENYLOSUCCINATE SYNTHETASE"/>
    <property type="match status" value="1"/>
</dbReference>
<dbReference type="HAMAP" id="MF_00011">
    <property type="entry name" value="Adenylosucc_synth"/>
    <property type="match status" value="1"/>
</dbReference>
<keyword evidence="3 7" id="KW-0547">Nucleotide-binding</keyword>
<dbReference type="Gene3D" id="3.90.170.10">
    <property type="entry name" value="Adenylosuccinate Synthetase, subunit A, domain 3"/>
    <property type="match status" value="1"/>
</dbReference>
<evidence type="ECO:0000256" key="3">
    <source>
        <dbReference type="ARBA" id="ARBA00022741"/>
    </source>
</evidence>
<comment type="catalytic activity">
    <reaction evidence="7">
        <text>IMP + L-aspartate + GTP = N(6)-(1,2-dicarboxyethyl)-AMP + GDP + phosphate + 2 H(+)</text>
        <dbReference type="Rhea" id="RHEA:15753"/>
        <dbReference type="ChEBI" id="CHEBI:15378"/>
        <dbReference type="ChEBI" id="CHEBI:29991"/>
        <dbReference type="ChEBI" id="CHEBI:37565"/>
        <dbReference type="ChEBI" id="CHEBI:43474"/>
        <dbReference type="ChEBI" id="CHEBI:57567"/>
        <dbReference type="ChEBI" id="CHEBI:58053"/>
        <dbReference type="ChEBI" id="CHEBI:58189"/>
        <dbReference type="EC" id="6.3.4.4"/>
    </reaction>
</comment>
<keyword evidence="6 7" id="KW-0342">GTP-binding</keyword>
<dbReference type="Gene3D" id="1.10.300.10">
    <property type="entry name" value="Adenylosuccinate Synthetase, subunit A, domain 2"/>
    <property type="match status" value="1"/>
</dbReference>
<comment type="caution">
    <text evidence="8">The sequence shown here is derived from an EMBL/GenBank/DDBJ whole genome shotgun (WGS) entry which is preliminary data.</text>
</comment>
<keyword evidence="7" id="KW-0963">Cytoplasm</keyword>
<evidence type="ECO:0000313" key="9">
    <source>
        <dbReference type="Proteomes" id="UP000805841"/>
    </source>
</evidence>
<feature type="binding site" evidence="7">
    <location>
        <begin position="369"/>
        <end position="371"/>
    </location>
    <ligand>
        <name>GTP</name>
        <dbReference type="ChEBI" id="CHEBI:37565"/>
    </ligand>
</feature>
<feature type="binding site" evidence="7">
    <location>
        <position position="144"/>
    </location>
    <ligand>
        <name>IMP</name>
        <dbReference type="ChEBI" id="CHEBI:58053"/>
        <note>ligand shared between dimeric partners</note>
    </ligand>
</feature>
<dbReference type="InterPro" id="IPR042109">
    <property type="entry name" value="Adenylosuccinate_synth_dom1"/>
</dbReference>
<comment type="pathway">
    <text evidence="7">Purine metabolism; AMP biosynthesis via de novo pathway; AMP from IMP: step 1/2.</text>
</comment>
<feature type="binding site" description="in other chain" evidence="7">
    <location>
        <position position="227"/>
    </location>
    <ligand>
        <name>IMP</name>
        <dbReference type="ChEBI" id="CHEBI:58053"/>
        <note>ligand shared between dimeric partners</note>
    </ligand>
</feature>
<dbReference type="InterPro" id="IPR042110">
    <property type="entry name" value="Adenylosuccinate_synth_dom2"/>
</dbReference>
<dbReference type="Pfam" id="PF00709">
    <property type="entry name" value="Adenylsucc_synt"/>
    <property type="match status" value="1"/>
</dbReference>
<evidence type="ECO:0000256" key="2">
    <source>
        <dbReference type="ARBA" id="ARBA00022723"/>
    </source>
</evidence>
<dbReference type="PANTHER" id="PTHR11846">
    <property type="entry name" value="ADENYLOSUCCINATE SYNTHETASE"/>
    <property type="match status" value="1"/>
</dbReference>